<feature type="signal peptide" evidence="2">
    <location>
        <begin position="1"/>
        <end position="18"/>
    </location>
</feature>
<gene>
    <name evidence="5" type="ORF">SNF14_07370</name>
</gene>
<protein>
    <submittedName>
        <fullName evidence="5">DUF4105 domain-containing protein</fullName>
    </submittedName>
</protein>
<dbReference type="InterPro" id="IPR025178">
    <property type="entry name" value="Lnb_N"/>
</dbReference>
<name>A0ABU5EL57_9FLAO</name>
<proteinExistence type="predicted"/>
<keyword evidence="1" id="KW-0472">Membrane</keyword>
<dbReference type="Pfam" id="PF25221">
    <property type="entry name" value="5TMH_Lnb"/>
    <property type="match status" value="1"/>
</dbReference>
<organism evidence="5 6">
    <name type="scientific">Winogradskyella aquimaris</name>
    <dbReference type="NCBI Taxonomy" id="864074"/>
    <lineage>
        <taxon>Bacteria</taxon>
        <taxon>Pseudomonadati</taxon>
        <taxon>Bacteroidota</taxon>
        <taxon>Flavobacteriia</taxon>
        <taxon>Flavobacteriales</taxon>
        <taxon>Flavobacteriaceae</taxon>
        <taxon>Winogradskyella</taxon>
    </lineage>
</organism>
<evidence type="ECO:0000313" key="5">
    <source>
        <dbReference type="EMBL" id="MDY2587154.1"/>
    </source>
</evidence>
<feature type="chain" id="PRO_5046748598" evidence="2">
    <location>
        <begin position="19"/>
        <end position="386"/>
    </location>
</feature>
<keyword evidence="1" id="KW-1133">Transmembrane helix</keyword>
<sequence>MKLKLSLLTFFFVSLSFAFQFQLSEDSEVSILTFGPGSSLNDAFGHNAFRIKDNTKGIDLVYGYGQYDFDAPNFYLKFARGKLNYLISRHYYSDILNYYSSVDRTIKEQVLNFSKLEKQRLFNFLENNYKPENRKYLYDFFYDNCATKIRDVSNSVTDNSILYNTPPNFEPKTFRQLIYEHVDKNSWGSFGIDLALGSVVDRTATANEYMFLPKYIYSFFEVSKRKDNSELVKSSKVIYEKREENSSNFLYSPLLIFGLVSLVILFITYKDFKNTKRTKWLDTILFSITALVGIVLLFLWFGTNHTATWQNYNLLWAFPLNILITVQLMKKEPKKWLRSYLKFLVIMLSLLTLHWIIGVQIFAIALIPILVALVVRYYFLIYHLKN</sequence>
<keyword evidence="6" id="KW-1185">Reference proteome</keyword>
<keyword evidence="2" id="KW-0732">Signal</keyword>
<evidence type="ECO:0000259" key="3">
    <source>
        <dbReference type="Pfam" id="PF13387"/>
    </source>
</evidence>
<evidence type="ECO:0000259" key="4">
    <source>
        <dbReference type="Pfam" id="PF25221"/>
    </source>
</evidence>
<dbReference type="Proteomes" id="UP001285855">
    <property type="component" value="Unassembled WGS sequence"/>
</dbReference>
<feature type="transmembrane region" description="Helical" evidence="1">
    <location>
        <begin position="280"/>
        <end position="303"/>
    </location>
</feature>
<evidence type="ECO:0000256" key="2">
    <source>
        <dbReference type="SAM" id="SignalP"/>
    </source>
</evidence>
<feature type="domain" description="Lnb N-terminal periplasmic" evidence="3">
    <location>
        <begin position="28"/>
        <end position="176"/>
    </location>
</feature>
<dbReference type="InterPro" id="IPR057436">
    <property type="entry name" value="5TMH_Lnb"/>
</dbReference>
<accession>A0ABU5EL57</accession>
<evidence type="ECO:0000256" key="1">
    <source>
        <dbReference type="SAM" id="Phobius"/>
    </source>
</evidence>
<feature type="domain" description="Lnb-like transmembrane" evidence="4">
    <location>
        <begin position="246"/>
        <end position="383"/>
    </location>
</feature>
<dbReference type="RefSeq" id="WP_320555526.1">
    <property type="nucleotide sequence ID" value="NZ_JAXDAE010000006.1"/>
</dbReference>
<dbReference type="EMBL" id="JAXDAE010000006">
    <property type="protein sequence ID" value="MDY2587154.1"/>
    <property type="molecule type" value="Genomic_DNA"/>
</dbReference>
<feature type="transmembrane region" description="Helical" evidence="1">
    <location>
        <begin position="249"/>
        <end position="268"/>
    </location>
</feature>
<keyword evidence="1" id="KW-0812">Transmembrane</keyword>
<feature type="transmembrane region" description="Helical" evidence="1">
    <location>
        <begin position="363"/>
        <end position="384"/>
    </location>
</feature>
<feature type="transmembrane region" description="Helical" evidence="1">
    <location>
        <begin position="340"/>
        <end position="357"/>
    </location>
</feature>
<comment type="caution">
    <text evidence="5">The sequence shown here is derived from an EMBL/GenBank/DDBJ whole genome shotgun (WGS) entry which is preliminary data.</text>
</comment>
<feature type="transmembrane region" description="Helical" evidence="1">
    <location>
        <begin position="309"/>
        <end position="328"/>
    </location>
</feature>
<reference evidence="5 6" key="1">
    <citation type="submission" date="2023-11" db="EMBL/GenBank/DDBJ databases">
        <title>Winogradskyella pelagius sp. nov., isolated from coastal sediment.</title>
        <authorList>
            <person name="Li F."/>
        </authorList>
    </citation>
    <scope>NUCLEOTIDE SEQUENCE [LARGE SCALE GENOMIC DNA]</scope>
    <source>
        <strain evidence="5 6">KCTC 23502</strain>
    </source>
</reference>
<dbReference type="Pfam" id="PF13387">
    <property type="entry name" value="Lnb_N"/>
    <property type="match status" value="1"/>
</dbReference>
<evidence type="ECO:0000313" key="6">
    <source>
        <dbReference type="Proteomes" id="UP001285855"/>
    </source>
</evidence>